<dbReference type="EMBL" id="AP028213">
    <property type="protein sequence ID" value="BEI89678.1"/>
    <property type="molecule type" value="Genomic_DNA"/>
</dbReference>
<protein>
    <recommendedName>
        <fullName evidence="3 8">F-actin-capping protein subunit beta</fullName>
    </recommendedName>
</protein>
<dbReference type="KEGG" id="ccac:CcaHIS019_0210400"/>
<dbReference type="PANTHER" id="PTHR10619">
    <property type="entry name" value="F-ACTIN-CAPPING PROTEIN SUBUNIT BETA"/>
    <property type="match status" value="1"/>
</dbReference>
<dbReference type="GO" id="GO:0030036">
    <property type="term" value="P:actin cytoskeleton organization"/>
    <property type="evidence" value="ECO:0007669"/>
    <property type="project" value="InterPro"/>
</dbReference>
<comment type="function">
    <text evidence="8">F-actin-capping proteins bind in a Ca(2+)-independent manner to the fast growing ends of actin filaments (barbed end) thereby blocking the exchange of subunits at these ends. Unlike other capping proteins (such as gelsolin and severin), these proteins do not sever actin filaments.</text>
</comment>
<organism evidence="9 10">
    <name type="scientific">Cutaneotrichosporon cavernicola</name>
    <dbReference type="NCBI Taxonomy" id="279322"/>
    <lineage>
        <taxon>Eukaryota</taxon>
        <taxon>Fungi</taxon>
        <taxon>Dikarya</taxon>
        <taxon>Basidiomycota</taxon>
        <taxon>Agaricomycotina</taxon>
        <taxon>Tremellomycetes</taxon>
        <taxon>Trichosporonales</taxon>
        <taxon>Trichosporonaceae</taxon>
        <taxon>Cutaneotrichosporon</taxon>
    </lineage>
</organism>
<evidence type="ECO:0000313" key="9">
    <source>
        <dbReference type="EMBL" id="BEI89678.1"/>
    </source>
</evidence>
<keyword evidence="5 8" id="KW-0963">Cytoplasm</keyword>
<accession>A0AA48L2N2</accession>
<name>A0AA48L2N2_9TREE</name>
<evidence type="ECO:0000256" key="8">
    <source>
        <dbReference type="RuleBase" id="RU365078"/>
    </source>
</evidence>
<dbReference type="GO" id="GO:0008290">
    <property type="term" value="C:F-actin capping protein complex"/>
    <property type="evidence" value="ECO:0007669"/>
    <property type="project" value="UniProtKB-UniRule"/>
</dbReference>
<evidence type="ECO:0000256" key="6">
    <source>
        <dbReference type="ARBA" id="ARBA00023203"/>
    </source>
</evidence>
<keyword evidence="4 8" id="KW-0117">Actin capping</keyword>
<comment type="subunit">
    <text evidence="8">Heterodimer of an alpha and a beta subunit.</text>
</comment>
<keyword evidence="7 8" id="KW-0206">Cytoskeleton</keyword>
<evidence type="ECO:0000256" key="2">
    <source>
        <dbReference type="ARBA" id="ARBA00006039"/>
    </source>
</evidence>
<dbReference type="InterPro" id="IPR043175">
    <property type="entry name" value="CAPZB_N"/>
</dbReference>
<evidence type="ECO:0000313" key="10">
    <source>
        <dbReference type="Proteomes" id="UP001233271"/>
    </source>
</evidence>
<dbReference type="GO" id="GO:0051015">
    <property type="term" value="F:actin filament binding"/>
    <property type="evidence" value="ECO:0007669"/>
    <property type="project" value="TreeGrafter"/>
</dbReference>
<sequence>MADDNTLGSLLDLLRRLPPTRVEANVEALADLSPEFADDLYANTDQPLRVLHDDEAGRAFLGCDYNRDGDSFRSPWTDKYLPPAPGAPQPSPRLRQLEVLLNGAFDTYREMYYEGGTSSVYLWDLGEDMGTKDLEFAGVVLMKKDLPAETGLTGTWDSLHVFECTERGRTAKYKLTSTVMLVLEAPTSATLTDKAGAKVGGATAKGNVTLSGSMTRQAEVDYPLTGPTSHVNNVGRMVEDMEIKMRNLLSAVYFGKTQDVVGELRSQIGLEARSREDQLRAELAGAIGARR</sequence>
<comment type="similarity">
    <text evidence="2 8">Belongs to the F-actin-capping protein beta subunit family.</text>
</comment>
<dbReference type="Gene3D" id="1.20.58.570">
    <property type="match status" value="1"/>
</dbReference>
<dbReference type="PROSITE" id="PS00231">
    <property type="entry name" value="F_ACTIN_CAPPING_BETA"/>
    <property type="match status" value="1"/>
</dbReference>
<gene>
    <name evidence="9" type="primary">CAP2</name>
    <name evidence="9" type="ORF">CcaverHIS019_0210400</name>
</gene>
<dbReference type="Gene3D" id="3.90.1150.210">
    <property type="entry name" value="F-actin capping protein, beta subunit"/>
    <property type="match status" value="1"/>
</dbReference>
<comment type="subcellular location">
    <subcellularLocation>
        <location evidence="1 8">Cytoplasm</location>
        <location evidence="1 8">Cytoskeleton</location>
    </subcellularLocation>
</comment>
<dbReference type="InterPro" id="IPR037282">
    <property type="entry name" value="CapZ_alpha/beta"/>
</dbReference>
<evidence type="ECO:0000256" key="3">
    <source>
        <dbReference type="ARBA" id="ARBA00021859"/>
    </source>
</evidence>
<dbReference type="GO" id="GO:0005737">
    <property type="term" value="C:cytoplasm"/>
    <property type="evidence" value="ECO:0007669"/>
    <property type="project" value="InterPro"/>
</dbReference>
<dbReference type="AlphaFoldDB" id="A0AA48L2N2"/>
<dbReference type="GO" id="GO:0051016">
    <property type="term" value="P:barbed-end actin filament capping"/>
    <property type="evidence" value="ECO:0007669"/>
    <property type="project" value="UniProtKB-UniRule"/>
</dbReference>
<dbReference type="Pfam" id="PF01115">
    <property type="entry name" value="F_actin_cap_B"/>
    <property type="match status" value="1"/>
</dbReference>
<dbReference type="InterPro" id="IPR042276">
    <property type="entry name" value="CapZ_alpha/beta_2"/>
</dbReference>
<dbReference type="Proteomes" id="UP001233271">
    <property type="component" value="Chromosome 2"/>
</dbReference>
<proteinExistence type="inferred from homology"/>
<evidence type="ECO:0000256" key="7">
    <source>
        <dbReference type="ARBA" id="ARBA00023212"/>
    </source>
</evidence>
<dbReference type="SUPFAM" id="SSF90096">
    <property type="entry name" value="Subunits of heterodimeric actin filament capping protein Capz"/>
    <property type="match status" value="1"/>
</dbReference>
<dbReference type="FunFam" id="1.20.58.570:FF:000001">
    <property type="entry name" value="F-actin-capping protein subunit beta"/>
    <property type="match status" value="1"/>
</dbReference>
<dbReference type="RefSeq" id="XP_060454944.1">
    <property type="nucleotide sequence ID" value="XM_060598118.1"/>
</dbReference>
<dbReference type="PRINTS" id="PR00192">
    <property type="entry name" value="FACTINCAPB"/>
</dbReference>
<dbReference type="InterPro" id="IPR019771">
    <property type="entry name" value="F-actin_capping_bsu_CS"/>
</dbReference>
<evidence type="ECO:0000256" key="5">
    <source>
        <dbReference type="ARBA" id="ARBA00022490"/>
    </source>
</evidence>
<keyword evidence="6 8" id="KW-0009">Actin-binding</keyword>
<dbReference type="PANTHER" id="PTHR10619:SF0">
    <property type="entry name" value="F-ACTIN-CAPPING PROTEIN SUBUNIT BETA ISOFORMS 1 AND 2"/>
    <property type="match status" value="1"/>
</dbReference>
<evidence type="ECO:0000256" key="4">
    <source>
        <dbReference type="ARBA" id="ARBA00022467"/>
    </source>
</evidence>
<dbReference type="InterPro" id="IPR001698">
    <property type="entry name" value="CAPZB"/>
</dbReference>
<evidence type="ECO:0000256" key="1">
    <source>
        <dbReference type="ARBA" id="ARBA00004245"/>
    </source>
</evidence>
<reference evidence="9" key="1">
    <citation type="journal article" date="2023" name="BMC Genomics">
        <title>Chromosome-level genome assemblies of Cutaneotrichosporon spp. (Trichosporonales, Basidiomycota) reveal imbalanced evolution between nucleotide sequences and chromosome synteny.</title>
        <authorList>
            <person name="Kobayashi Y."/>
            <person name="Kayamori A."/>
            <person name="Aoki K."/>
            <person name="Shiwa Y."/>
            <person name="Matsutani M."/>
            <person name="Fujita N."/>
            <person name="Sugita T."/>
            <person name="Iwasaki W."/>
            <person name="Tanaka N."/>
            <person name="Takashima M."/>
        </authorList>
    </citation>
    <scope>NUCLEOTIDE SEQUENCE</scope>
    <source>
        <strain evidence="9">HIS019</strain>
    </source>
</reference>
<dbReference type="GO" id="GO:0000902">
    <property type="term" value="P:cell morphogenesis"/>
    <property type="evidence" value="ECO:0007669"/>
    <property type="project" value="TreeGrafter"/>
</dbReference>
<dbReference type="GeneID" id="85493549"/>
<keyword evidence="10" id="KW-1185">Reference proteome</keyword>